<gene>
    <name evidence="2" type="ORF">PRZ48_014539</name>
</gene>
<comment type="caution">
    <text evidence="2">The sequence shown here is derived from an EMBL/GenBank/DDBJ whole genome shotgun (WGS) entry which is preliminary data.</text>
</comment>
<protein>
    <submittedName>
        <fullName evidence="2">Uncharacterized protein</fullName>
    </submittedName>
</protein>
<evidence type="ECO:0000313" key="3">
    <source>
        <dbReference type="Proteomes" id="UP001305779"/>
    </source>
</evidence>
<dbReference type="Proteomes" id="UP001305779">
    <property type="component" value="Unassembled WGS sequence"/>
</dbReference>
<accession>A0ABR0DZ11</accession>
<reference evidence="2 3" key="1">
    <citation type="journal article" date="2023" name="G3 (Bethesda)">
        <title>A chromosome-level genome assembly of Zasmidium syzygii isolated from banana leaves.</title>
        <authorList>
            <person name="van Westerhoven A.C."/>
            <person name="Mehrabi R."/>
            <person name="Talebi R."/>
            <person name="Steentjes M.B.F."/>
            <person name="Corcolon B."/>
            <person name="Chong P.A."/>
            <person name="Kema G.H.J."/>
            <person name="Seidl M.F."/>
        </authorList>
    </citation>
    <scope>NUCLEOTIDE SEQUENCE [LARGE SCALE GENOMIC DNA]</scope>
    <source>
        <strain evidence="2 3">P124</strain>
    </source>
</reference>
<evidence type="ECO:0000256" key="1">
    <source>
        <dbReference type="SAM" id="MobiDB-lite"/>
    </source>
</evidence>
<name>A0ABR0DZ11_ZASCE</name>
<evidence type="ECO:0000313" key="2">
    <source>
        <dbReference type="EMBL" id="KAK4494241.1"/>
    </source>
</evidence>
<sequence>MSTAADASVLRLQRNLARIPQELYDEILDLVLTPTTSTVTIDKTYKPPPQIHISRATRTIAATRYYSDTAFIIHQGEDHAGGYREDIWLQWLTSPPKEHVQMMKTYYKTARKEQIDPWGQAVSKAYWDAEALWNLAAYCGAPVHPKNVFTNVEYKDEDGTVKEVWKDGDFLVKKWIENGAPILFRSGGANFDSDDEDSEDSEDGEVGEGDDDEGVGSGDEEDEGQGEAKEPGKTRFASKNPFDLLAG</sequence>
<organism evidence="2 3">
    <name type="scientific">Zasmidium cellare</name>
    <name type="common">Wine cellar mold</name>
    <name type="synonym">Racodium cellare</name>
    <dbReference type="NCBI Taxonomy" id="395010"/>
    <lineage>
        <taxon>Eukaryota</taxon>
        <taxon>Fungi</taxon>
        <taxon>Dikarya</taxon>
        <taxon>Ascomycota</taxon>
        <taxon>Pezizomycotina</taxon>
        <taxon>Dothideomycetes</taxon>
        <taxon>Dothideomycetidae</taxon>
        <taxon>Mycosphaerellales</taxon>
        <taxon>Mycosphaerellaceae</taxon>
        <taxon>Zasmidium</taxon>
    </lineage>
</organism>
<feature type="region of interest" description="Disordered" evidence="1">
    <location>
        <begin position="186"/>
        <end position="247"/>
    </location>
</feature>
<proteinExistence type="predicted"/>
<feature type="compositionally biased region" description="Acidic residues" evidence="1">
    <location>
        <begin position="192"/>
        <end position="225"/>
    </location>
</feature>
<keyword evidence="3" id="KW-1185">Reference proteome</keyword>
<dbReference type="EMBL" id="JAXOVC010000014">
    <property type="protein sequence ID" value="KAK4494241.1"/>
    <property type="molecule type" value="Genomic_DNA"/>
</dbReference>